<feature type="region of interest" description="Disordered" evidence="1">
    <location>
        <begin position="29"/>
        <end position="48"/>
    </location>
</feature>
<reference evidence="2 3" key="1">
    <citation type="submission" date="2020-03" db="EMBL/GenBank/DDBJ databases">
        <title>Draft Genome Sequence of Cudoniella acicularis.</title>
        <authorList>
            <person name="Buettner E."/>
            <person name="Kellner H."/>
        </authorList>
    </citation>
    <scope>NUCLEOTIDE SEQUENCE [LARGE SCALE GENOMIC DNA]</scope>
    <source>
        <strain evidence="2 3">DSM 108380</strain>
    </source>
</reference>
<gene>
    <name evidence="2" type="ORF">G7Y89_g9416</name>
</gene>
<feature type="compositionally biased region" description="Basic and acidic residues" evidence="1">
    <location>
        <begin position="31"/>
        <end position="41"/>
    </location>
</feature>
<proteinExistence type="predicted"/>
<feature type="region of interest" description="Disordered" evidence="1">
    <location>
        <begin position="109"/>
        <end position="132"/>
    </location>
</feature>
<dbReference type="Proteomes" id="UP000566819">
    <property type="component" value="Unassembled WGS sequence"/>
</dbReference>
<dbReference type="AlphaFoldDB" id="A0A8H4W2M0"/>
<keyword evidence="3" id="KW-1185">Reference proteome</keyword>
<organism evidence="2 3">
    <name type="scientific">Cudoniella acicularis</name>
    <dbReference type="NCBI Taxonomy" id="354080"/>
    <lineage>
        <taxon>Eukaryota</taxon>
        <taxon>Fungi</taxon>
        <taxon>Dikarya</taxon>
        <taxon>Ascomycota</taxon>
        <taxon>Pezizomycotina</taxon>
        <taxon>Leotiomycetes</taxon>
        <taxon>Helotiales</taxon>
        <taxon>Tricladiaceae</taxon>
        <taxon>Cudoniella</taxon>
    </lineage>
</organism>
<comment type="caution">
    <text evidence="2">The sequence shown here is derived from an EMBL/GenBank/DDBJ whole genome shotgun (WGS) entry which is preliminary data.</text>
</comment>
<sequence length="132" mass="15070">MVNGVDIRLQTDVTAILQRNSKGIILQTRPFDPEAKDRRGENTGPSTTTETFDELVMCVLADDALKFLGRTTSYKENFVLGGAKFYDDITITYSDHEYFQKHYETHFSPEPCAEPKSQAQKDQIVFPKENEE</sequence>
<evidence type="ECO:0000256" key="1">
    <source>
        <dbReference type="SAM" id="MobiDB-lite"/>
    </source>
</evidence>
<dbReference type="OrthoDB" id="2019015at2759"/>
<protein>
    <submittedName>
        <fullName evidence="2">Uncharacterized protein</fullName>
    </submittedName>
</protein>
<accession>A0A8H4W2M0</accession>
<dbReference type="EMBL" id="JAAMPI010000769">
    <property type="protein sequence ID" value="KAF4628739.1"/>
    <property type="molecule type" value="Genomic_DNA"/>
</dbReference>
<name>A0A8H4W2M0_9HELO</name>
<evidence type="ECO:0000313" key="3">
    <source>
        <dbReference type="Proteomes" id="UP000566819"/>
    </source>
</evidence>
<evidence type="ECO:0000313" key="2">
    <source>
        <dbReference type="EMBL" id="KAF4628739.1"/>
    </source>
</evidence>